<name>A0A066RTQ1_9GAMM</name>
<dbReference type="EMBL" id="JMIB01000028">
    <property type="protein sequence ID" value="KDM90743.1"/>
    <property type="molecule type" value="Genomic_DNA"/>
</dbReference>
<dbReference type="Gene3D" id="3.20.20.370">
    <property type="entry name" value="Glycoside hydrolase/deacetylase"/>
    <property type="match status" value="1"/>
</dbReference>
<dbReference type="Proteomes" id="UP000027192">
    <property type="component" value="Unassembled WGS sequence"/>
</dbReference>
<organism evidence="1 2">
    <name type="scientific">Photobacterium galatheae</name>
    <dbReference type="NCBI Taxonomy" id="1654360"/>
    <lineage>
        <taxon>Bacteria</taxon>
        <taxon>Pseudomonadati</taxon>
        <taxon>Pseudomonadota</taxon>
        <taxon>Gammaproteobacteria</taxon>
        <taxon>Vibrionales</taxon>
        <taxon>Vibrionaceae</taxon>
        <taxon>Photobacterium</taxon>
    </lineage>
</organism>
<dbReference type="STRING" id="1654360.EA58_15255"/>
<dbReference type="InterPro" id="IPR011330">
    <property type="entry name" value="Glyco_hydro/deAcase_b/a-brl"/>
</dbReference>
<evidence type="ECO:0000313" key="2">
    <source>
        <dbReference type="Proteomes" id="UP000027192"/>
    </source>
</evidence>
<accession>A0A066RTQ1</accession>
<dbReference type="RefSeq" id="WP_036754294.1">
    <property type="nucleotide sequence ID" value="NZ_JAGSGC010000007.1"/>
</dbReference>
<dbReference type="GO" id="GO:0005975">
    <property type="term" value="P:carbohydrate metabolic process"/>
    <property type="evidence" value="ECO:0007669"/>
    <property type="project" value="InterPro"/>
</dbReference>
<evidence type="ECO:0000313" key="1">
    <source>
        <dbReference type="EMBL" id="KDM90743.1"/>
    </source>
</evidence>
<proteinExistence type="predicted"/>
<sequence length="325" mass="36294">MEPGAEMVAKLLVVIHAEEEFDWGQGFNSTNNAVTHHQALIPFMGELIDMGAKITLAMDYPFVDSPGGQEVIAQYLNRAGQQVEFAAHLHPWVNPPYVSGEVTASEFESYPCNLSPDVEFEKIRVLTEKIQSVSGKAPVTYLAGRFGIGPSTNQHLRSLGYQVDLSISAYCDFSHQQGPDFSERTNMPFVENAIRHIPHTSSWLSVSRLLEMKVNQFPSWCKSLNHSGITRLLGKALRLRKHRLSPEGNDLSQLLAITQAQLNIGQDVFVLSFHSPSLVAGMTPYVQTPRDCLNLKSTTRRYIEWFQQELGGEIVLAKDMATRHA</sequence>
<gene>
    <name evidence="1" type="ORF">EA58_15255</name>
</gene>
<dbReference type="AlphaFoldDB" id="A0A066RTQ1"/>
<dbReference type="OrthoDB" id="9771584at2"/>
<comment type="caution">
    <text evidence="1">The sequence shown here is derived from an EMBL/GenBank/DDBJ whole genome shotgun (WGS) entry which is preliminary data.</text>
</comment>
<keyword evidence="2" id="KW-1185">Reference proteome</keyword>
<dbReference type="SUPFAM" id="SSF88713">
    <property type="entry name" value="Glycoside hydrolase/deacetylase"/>
    <property type="match status" value="1"/>
</dbReference>
<evidence type="ECO:0008006" key="3">
    <source>
        <dbReference type="Google" id="ProtNLM"/>
    </source>
</evidence>
<protein>
    <recommendedName>
        <fullName evidence="3">WalW protein</fullName>
    </recommendedName>
</protein>
<reference evidence="1 2" key="1">
    <citation type="submission" date="2014-04" db="EMBL/GenBank/DDBJ databases">
        <title>Draft genome sequence of Photobacterium halotolerans S2753: a solonamide, ngercheumicin and holomycin producer.</title>
        <authorList>
            <person name="Machado H.R."/>
            <person name="Gram L."/>
        </authorList>
    </citation>
    <scope>NUCLEOTIDE SEQUENCE [LARGE SCALE GENOMIC DNA]</scope>
    <source>
        <strain evidence="1 2">S2753</strain>
    </source>
</reference>